<evidence type="ECO:0000259" key="1">
    <source>
        <dbReference type="PROSITE" id="PS50206"/>
    </source>
</evidence>
<dbReference type="Proteomes" id="UP001301797">
    <property type="component" value="Chromosome"/>
</dbReference>
<dbReference type="CDD" id="cd00158">
    <property type="entry name" value="RHOD"/>
    <property type="match status" value="2"/>
</dbReference>
<reference evidence="2 3" key="1">
    <citation type="submission" date="2019-09" db="EMBL/GenBank/DDBJ databases">
        <title>The complete genome of Methanoplanus sp. FWC-SCC4.</title>
        <authorList>
            <person name="Chen S.-C."/>
            <person name="Zhou Y.-Z."/>
            <person name="Lai M.-C."/>
        </authorList>
    </citation>
    <scope>NUCLEOTIDE SEQUENCE [LARGE SCALE GENOMIC DNA]</scope>
    <source>
        <strain evidence="2 3">FWC-SCC4</strain>
    </source>
</reference>
<dbReference type="InterPro" id="IPR001763">
    <property type="entry name" value="Rhodanese-like_dom"/>
</dbReference>
<dbReference type="SMART" id="SM00450">
    <property type="entry name" value="RHOD"/>
    <property type="match status" value="2"/>
</dbReference>
<feature type="domain" description="Rhodanese" evidence="1">
    <location>
        <begin position="189"/>
        <end position="275"/>
    </location>
</feature>
<keyword evidence="3" id="KW-1185">Reference proteome</keyword>
<sequence length="275" mass="30570">MKKFFGSKYFSHIKLQTLFNSGNRGKKMKLKLFLLIITAYFLILSAGCTVQEDSAIQTPTPTVVQTEIITEGYTDVSPSKAKEMISDEKVVVVDVSPVWSSGHLPGAINMPLSAINDEIKYLSSDNDYLIYCHSDSASIEGAETFVNNGFTPVYRLDGNYRAWTDAGYPVEYPKYINVTAEDAKSMMETDSRLVIVDVSPLYDQGHIPGSISIPLSDIETKIQMQDKSAHYLIYCHSDSASIEGAETFMNSGFNPVYRLEGNFKAWTDAGYPVEI</sequence>
<protein>
    <submittedName>
        <fullName evidence="2">Rhodanese-like domain-containing protein</fullName>
    </submittedName>
</protein>
<gene>
    <name evidence="2" type="ORF">F1737_08875</name>
</gene>
<dbReference type="PANTHER" id="PTHR43031">
    <property type="entry name" value="FAD-DEPENDENT OXIDOREDUCTASE"/>
    <property type="match status" value="1"/>
</dbReference>
<dbReference type="InterPro" id="IPR036873">
    <property type="entry name" value="Rhodanese-like_dom_sf"/>
</dbReference>
<evidence type="ECO:0000313" key="3">
    <source>
        <dbReference type="Proteomes" id="UP001301797"/>
    </source>
</evidence>
<dbReference type="PANTHER" id="PTHR43031:SF1">
    <property type="entry name" value="PYRIDINE NUCLEOTIDE-DISULPHIDE OXIDOREDUCTASE"/>
    <property type="match status" value="1"/>
</dbReference>
<organism evidence="2 3">
    <name type="scientific">Methanochimaera problematica</name>
    <dbReference type="NCBI Taxonomy" id="2609417"/>
    <lineage>
        <taxon>Archaea</taxon>
        <taxon>Methanobacteriati</taxon>
        <taxon>Methanobacteriota</taxon>
        <taxon>Stenosarchaea group</taxon>
        <taxon>Methanomicrobia</taxon>
        <taxon>Methanomicrobiales</taxon>
        <taxon>Methanomicrobiaceae</taxon>
        <taxon>Methanochimaera</taxon>
    </lineage>
</organism>
<dbReference type="Gene3D" id="3.40.250.10">
    <property type="entry name" value="Rhodanese-like domain"/>
    <property type="match status" value="2"/>
</dbReference>
<dbReference type="KEGG" id="mefw:F1737_08875"/>
<dbReference type="InterPro" id="IPR050229">
    <property type="entry name" value="GlpE_sulfurtransferase"/>
</dbReference>
<dbReference type="PROSITE" id="PS50206">
    <property type="entry name" value="RHODANESE_3"/>
    <property type="match status" value="2"/>
</dbReference>
<feature type="domain" description="Rhodanese" evidence="1">
    <location>
        <begin position="86"/>
        <end position="172"/>
    </location>
</feature>
<dbReference type="EMBL" id="CP043875">
    <property type="protein sequence ID" value="WOF16792.1"/>
    <property type="molecule type" value="Genomic_DNA"/>
</dbReference>
<dbReference type="SUPFAM" id="SSF52821">
    <property type="entry name" value="Rhodanese/Cell cycle control phosphatase"/>
    <property type="match status" value="2"/>
</dbReference>
<proteinExistence type="predicted"/>
<dbReference type="AlphaFoldDB" id="A0AA97FD01"/>
<evidence type="ECO:0000313" key="2">
    <source>
        <dbReference type="EMBL" id="WOF16792.1"/>
    </source>
</evidence>
<accession>A0AA97FD01</accession>
<dbReference type="Pfam" id="PF00581">
    <property type="entry name" value="Rhodanese"/>
    <property type="match status" value="2"/>
</dbReference>
<name>A0AA97FD01_9EURY</name>